<organism evidence="1 2">
    <name type="scientific">Streptomyces pilosus</name>
    <dbReference type="NCBI Taxonomy" id="28893"/>
    <lineage>
        <taxon>Bacteria</taxon>
        <taxon>Bacillati</taxon>
        <taxon>Actinomycetota</taxon>
        <taxon>Actinomycetes</taxon>
        <taxon>Kitasatosporales</taxon>
        <taxon>Streptomycetaceae</taxon>
        <taxon>Streptomyces</taxon>
    </lineage>
</organism>
<gene>
    <name evidence="1" type="ORF">GCM10010280_20230</name>
</gene>
<protein>
    <submittedName>
        <fullName evidence="1">Uncharacterized protein</fullName>
    </submittedName>
</protein>
<dbReference type="EMBL" id="BMTU01000003">
    <property type="protein sequence ID" value="GGQ73759.1"/>
    <property type="molecule type" value="Genomic_DNA"/>
</dbReference>
<keyword evidence="2" id="KW-1185">Reference proteome</keyword>
<reference evidence="1" key="2">
    <citation type="submission" date="2020-09" db="EMBL/GenBank/DDBJ databases">
        <authorList>
            <person name="Sun Q."/>
            <person name="Ohkuma M."/>
        </authorList>
    </citation>
    <scope>NUCLEOTIDE SEQUENCE</scope>
    <source>
        <strain evidence="1">JCM 4403</strain>
    </source>
</reference>
<reference evidence="1" key="1">
    <citation type="journal article" date="2014" name="Int. J. Syst. Evol. Microbiol.">
        <title>Complete genome sequence of Corynebacterium casei LMG S-19264T (=DSM 44701T), isolated from a smear-ripened cheese.</title>
        <authorList>
            <consortium name="US DOE Joint Genome Institute (JGI-PGF)"/>
            <person name="Walter F."/>
            <person name="Albersmeier A."/>
            <person name="Kalinowski J."/>
            <person name="Ruckert C."/>
        </authorList>
    </citation>
    <scope>NUCLEOTIDE SEQUENCE</scope>
    <source>
        <strain evidence="1">JCM 4403</strain>
    </source>
</reference>
<name>A0A918BJN3_9ACTN</name>
<dbReference type="GO" id="GO:0016627">
    <property type="term" value="F:oxidoreductase activity, acting on the CH-CH group of donors"/>
    <property type="evidence" value="ECO:0007669"/>
    <property type="project" value="InterPro"/>
</dbReference>
<evidence type="ECO:0000313" key="2">
    <source>
        <dbReference type="Proteomes" id="UP000656732"/>
    </source>
</evidence>
<proteinExistence type="predicted"/>
<dbReference type="Gene3D" id="1.20.140.10">
    <property type="entry name" value="Butyryl-CoA Dehydrogenase, subunit A, domain 3"/>
    <property type="match status" value="1"/>
</dbReference>
<dbReference type="Proteomes" id="UP000656732">
    <property type="component" value="Unassembled WGS sequence"/>
</dbReference>
<sequence length="287" mass="30457">MNTLTAVEALEQRLGDPFDPANPHGFDALLAAAEAHRPQDPEPWRVPSGAPEPVLHALRAVCRRSPTLAGTPGTGAADEALAVGACAGALDSALRITLRHLRGRRLYGAAAADLPVLRSVLSGAFADLLLCDALTTLAVRGTDALPDRPDATAHAVTAFVPRVLQGALDRLSVVMGSRFYIREGDHASFQRLLHETQRALFGAGRRTPERDPAAPFPLDALLAAPAVTGLYDPALLAAAPGRALNGRARRTPQPTGSAHERLYADLVDRHEANLALDLTRRPLPDRP</sequence>
<dbReference type="InterPro" id="IPR036250">
    <property type="entry name" value="AcylCo_DH-like_C"/>
</dbReference>
<dbReference type="SUPFAM" id="SSF47203">
    <property type="entry name" value="Acyl-CoA dehydrogenase C-terminal domain-like"/>
    <property type="match status" value="1"/>
</dbReference>
<evidence type="ECO:0000313" key="1">
    <source>
        <dbReference type="EMBL" id="GGQ73759.1"/>
    </source>
</evidence>
<comment type="caution">
    <text evidence="1">The sequence shown here is derived from an EMBL/GenBank/DDBJ whole genome shotgun (WGS) entry which is preliminary data.</text>
</comment>
<accession>A0A918BJN3</accession>
<dbReference type="RefSeq" id="WP_189557410.1">
    <property type="nucleotide sequence ID" value="NZ_BMTU01000003.1"/>
</dbReference>
<dbReference type="AlphaFoldDB" id="A0A918BJN3"/>